<gene>
    <name evidence="1" type="ORF">V5N11_021787</name>
</gene>
<name>A0ABD1BGI1_CARAN</name>
<keyword evidence="2" id="KW-1185">Reference proteome</keyword>
<protein>
    <submittedName>
        <fullName evidence="1">Uncharacterized protein</fullName>
    </submittedName>
</protein>
<organism evidence="1 2">
    <name type="scientific">Cardamine amara subsp. amara</name>
    <dbReference type="NCBI Taxonomy" id="228776"/>
    <lineage>
        <taxon>Eukaryota</taxon>
        <taxon>Viridiplantae</taxon>
        <taxon>Streptophyta</taxon>
        <taxon>Embryophyta</taxon>
        <taxon>Tracheophyta</taxon>
        <taxon>Spermatophyta</taxon>
        <taxon>Magnoliopsida</taxon>
        <taxon>eudicotyledons</taxon>
        <taxon>Gunneridae</taxon>
        <taxon>Pentapetalae</taxon>
        <taxon>rosids</taxon>
        <taxon>malvids</taxon>
        <taxon>Brassicales</taxon>
        <taxon>Brassicaceae</taxon>
        <taxon>Cardamineae</taxon>
        <taxon>Cardamine</taxon>
    </lineage>
</organism>
<evidence type="ECO:0000313" key="1">
    <source>
        <dbReference type="EMBL" id="KAL1217199.1"/>
    </source>
</evidence>
<proteinExistence type="predicted"/>
<dbReference type="AlphaFoldDB" id="A0ABD1BGI1"/>
<dbReference type="EMBL" id="JBANAX010000250">
    <property type="protein sequence ID" value="KAL1217199.1"/>
    <property type="molecule type" value="Genomic_DNA"/>
</dbReference>
<evidence type="ECO:0000313" key="2">
    <source>
        <dbReference type="Proteomes" id="UP001558713"/>
    </source>
</evidence>
<sequence length="121" mass="13682">MQVPKISVGDTLFGVLTEDDVGIDVVTGRPKIAKDVLDVMRDYFSVDDPSQKKIRIERVRRSVWDLEDDPHGKKTLLRLEPATKVTSNLNKGKGLVYDFEGQKLLMVKLLPRSGKWVSKDT</sequence>
<comment type="caution">
    <text evidence="1">The sequence shown here is derived from an EMBL/GenBank/DDBJ whole genome shotgun (WGS) entry which is preliminary data.</text>
</comment>
<reference evidence="1 2" key="1">
    <citation type="submission" date="2024-04" db="EMBL/GenBank/DDBJ databases">
        <title>Genome assembly C_amara_ONT_v2.</title>
        <authorList>
            <person name="Yant L."/>
            <person name="Moore C."/>
            <person name="Slenker M."/>
        </authorList>
    </citation>
    <scope>NUCLEOTIDE SEQUENCE [LARGE SCALE GENOMIC DNA]</scope>
    <source>
        <tissue evidence="1">Leaf</tissue>
    </source>
</reference>
<accession>A0ABD1BGI1</accession>
<dbReference type="Proteomes" id="UP001558713">
    <property type="component" value="Unassembled WGS sequence"/>
</dbReference>